<dbReference type="EMBL" id="KN820283">
    <property type="protein sequence ID" value="KIJ06526.1"/>
    <property type="molecule type" value="Genomic_DNA"/>
</dbReference>
<reference evidence="2 3" key="1">
    <citation type="submission" date="2014-06" db="EMBL/GenBank/DDBJ databases">
        <authorList>
            <consortium name="DOE Joint Genome Institute"/>
            <person name="Kuo A."/>
            <person name="Kohler A."/>
            <person name="Nagy L.G."/>
            <person name="Floudas D."/>
            <person name="Copeland A."/>
            <person name="Barry K.W."/>
            <person name="Cichocki N."/>
            <person name="Veneault-Fourrey C."/>
            <person name="LaButti K."/>
            <person name="Lindquist E.A."/>
            <person name="Lipzen A."/>
            <person name="Lundell T."/>
            <person name="Morin E."/>
            <person name="Murat C."/>
            <person name="Sun H."/>
            <person name="Tunlid A."/>
            <person name="Henrissat B."/>
            <person name="Grigoriev I.V."/>
            <person name="Hibbett D.S."/>
            <person name="Martin F."/>
            <person name="Nordberg H.P."/>
            <person name="Cantor M.N."/>
            <person name="Hua S.X."/>
        </authorList>
    </citation>
    <scope>NUCLEOTIDE SEQUENCE [LARGE SCALE GENOMIC DNA]</scope>
    <source>
        <strain evidence="2 3">ATCC 200175</strain>
    </source>
</reference>
<dbReference type="AlphaFoldDB" id="A0A0C9TGX1"/>
<feature type="region of interest" description="Disordered" evidence="1">
    <location>
        <begin position="1"/>
        <end position="34"/>
    </location>
</feature>
<sequence>CVTGPGRRRTSDIDEPWRGSSVPNAGSYSFPGGTTRFRTSVAVPRIAYSANGSTLAPRNRCFT</sequence>
<dbReference type="HOGENOM" id="CLU_2892107_0_0_1"/>
<keyword evidence="3" id="KW-1185">Reference proteome</keyword>
<accession>A0A0C9TGX1</accession>
<evidence type="ECO:0000256" key="1">
    <source>
        <dbReference type="SAM" id="MobiDB-lite"/>
    </source>
</evidence>
<name>A0A0C9TGX1_PAXIN</name>
<feature type="non-terminal residue" evidence="2">
    <location>
        <position position="1"/>
    </location>
</feature>
<evidence type="ECO:0000313" key="3">
    <source>
        <dbReference type="Proteomes" id="UP000053647"/>
    </source>
</evidence>
<reference evidence="3" key="2">
    <citation type="submission" date="2015-01" db="EMBL/GenBank/DDBJ databases">
        <title>Evolutionary Origins and Diversification of the Mycorrhizal Mutualists.</title>
        <authorList>
            <consortium name="DOE Joint Genome Institute"/>
            <consortium name="Mycorrhizal Genomics Consortium"/>
            <person name="Kohler A."/>
            <person name="Kuo A."/>
            <person name="Nagy L.G."/>
            <person name="Floudas D."/>
            <person name="Copeland A."/>
            <person name="Barry K.W."/>
            <person name="Cichocki N."/>
            <person name="Veneault-Fourrey C."/>
            <person name="LaButti K."/>
            <person name="Lindquist E.A."/>
            <person name="Lipzen A."/>
            <person name="Lundell T."/>
            <person name="Morin E."/>
            <person name="Murat C."/>
            <person name="Riley R."/>
            <person name="Ohm R."/>
            <person name="Sun H."/>
            <person name="Tunlid A."/>
            <person name="Henrissat B."/>
            <person name="Grigoriev I.V."/>
            <person name="Hibbett D.S."/>
            <person name="Martin F."/>
        </authorList>
    </citation>
    <scope>NUCLEOTIDE SEQUENCE [LARGE SCALE GENOMIC DNA]</scope>
    <source>
        <strain evidence="3">ATCC 200175</strain>
    </source>
</reference>
<dbReference type="Proteomes" id="UP000053647">
    <property type="component" value="Unassembled WGS sequence"/>
</dbReference>
<protein>
    <submittedName>
        <fullName evidence="2">Uncharacterized protein</fullName>
    </submittedName>
</protein>
<gene>
    <name evidence="2" type="ORF">PAXINDRAFT_103326</name>
</gene>
<organism evidence="2 3">
    <name type="scientific">Paxillus involutus ATCC 200175</name>
    <dbReference type="NCBI Taxonomy" id="664439"/>
    <lineage>
        <taxon>Eukaryota</taxon>
        <taxon>Fungi</taxon>
        <taxon>Dikarya</taxon>
        <taxon>Basidiomycota</taxon>
        <taxon>Agaricomycotina</taxon>
        <taxon>Agaricomycetes</taxon>
        <taxon>Agaricomycetidae</taxon>
        <taxon>Boletales</taxon>
        <taxon>Paxilineae</taxon>
        <taxon>Paxillaceae</taxon>
        <taxon>Paxillus</taxon>
    </lineage>
</organism>
<evidence type="ECO:0000313" key="2">
    <source>
        <dbReference type="EMBL" id="KIJ06526.1"/>
    </source>
</evidence>
<proteinExistence type="predicted"/>